<dbReference type="InterPro" id="IPR025284">
    <property type="entry name" value="DUF4144"/>
</dbReference>
<evidence type="ECO:0000313" key="1">
    <source>
        <dbReference type="EMBL" id="KKC99804.1"/>
    </source>
</evidence>
<accession>A0A0F5VE90</accession>
<dbReference type="Gene3D" id="1.10.8.650">
    <property type="entry name" value="Uncharacterised protein PF13642 yp_926445, C-terminal domain"/>
    <property type="match status" value="1"/>
</dbReference>
<name>A0A0F5VE90_9GAMM</name>
<organism evidence="1 2">
    <name type="scientific">Photobacterium halotolerans</name>
    <dbReference type="NCBI Taxonomy" id="265726"/>
    <lineage>
        <taxon>Bacteria</taxon>
        <taxon>Pseudomonadati</taxon>
        <taxon>Pseudomonadota</taxon>
        <taxon>Gammaproteobacteria</taxon>
        <taxon>Vibrionales</taxon>
        <taxon>Vibrionaceae</taxon>
        <taxon>Photobacterium</taxon>
    </lineage>
</organism>
<keyword evidence="2" id="KW-1185">Reference proteome</keyword>
<dbReference type="Proteomes" id="UP000033633">
    <property type="component" value="Unassembled WGS sequence"/>
</dbReference>
<dbReference type="RefSeq" id="WP_046220739.1">
    <property type="nucleotide sequence ID" value="NZ_JWYV01000008.1"/>
</dbReference>
<proteinExistence type="predicted"/>
<reference evidence="1 2" key="1">
    <citation type="submission" date="2014-12" db="EMBL/GenBank/DDBJ databases">
        <title>Mercury Reductase activity and rhizosphere competence traits in the genome of root associated Photobacterium halotolerans MELD1.</title>
        <authorList>
            <person name="Mathew D.C."/>
            <person name="Huang C.-C."/>
        </authorList>
    </citation>
    <scope>NUCLEOTIDE SEQUENCE [LARGE SCALE GENOMIC DNA]</scope>
    <source>
        <strain evidence="1 2">MELD1</strain>
    </source>
</reference>
<comment type="caution">
    <text evidence="1">The sequence shown here is derived from an EMBL/GenBank/DDBJ whole genome shotgun (WGS) entry which is preliminary data.</text>
</comment>
<protein>
    <submittedName>
        <fullName evidence="1">Uncharacterized protein</fullName>
    </submittedName>
</protein>
<gene>
    <name evidence="1" type="ORF">KY46_11365</name>
</gene>
<dbReference type="Pfam" id="PF13642">
    <property type="entry name" value="DUF4144"/>
    <property type="match status" value="1"/>
</dbReference>
<dbReference type="EMBL" id="JWYV01000008">
    <property type="protein sequence ID" value="KKC99804.1"/>
    <property type="molecule type" value="Genomic_DNA"/>
</dbReference>
<sequence length="110" mass="12115">MVVWPAVLKYEGDQELSVVADRQTWESDADLHCFGFQPDDVLIDSTGQVFRPLSLRPGETRLEASEKTMRLEDIVELIKAHQSCLGACCAAKVAFDSVAEAIDALSMNTL</sequence>
<dbReference type="PATRIC" id="fig|265726.11.peg.4430"/>
<dbReference type="Gene3D" id="2.40.10.320">
    <property type="entry name" value="Uncharacterised protein PF13642 yp_926445, N-terminal domain"/>
    <property type="match status" value="1"/>
</dbReference>
<evidence type="ECO:0000313" key="2">
    <source>
        <dbReference type="Proteomes" id="UP000033633"/>
    </source>
</evidence>
<dbReference type="AlphaFoldDB" id="A0A0F5VE90"/>
<dbReference type="OrthoDB" id="5771593at2"/>